<evidence type="ECO:0000313" key="2">
    <source>
        <dbReference type="Proteomes" id="UP000198883"/>
    </source>
</evidence>
<gene>
    <name evidence="1" type="ORF">SAMN05444853_11323</name>
</gene>
<dbReference type="AlphaFoldDB" id="A0A1H7XMM3"/>
<dbReference type="RefSeq" id="WP_090921899.1">
    <property type="nucleotide sequence ID" value="NZ_CP016180.1"/>
</dbReference>
<dbReference type="GeneID" id="83544537"/>
<evidence type="ECO:0000313" key="1">
    <source>
        <dbReference type="EMBL" id="SEM34437.1"/>
    </source>
</evidence>
<protein>
    <submittedName>
        <fullName evidence="1">Uncharacterized protein</fullName>
    </submittedName>
</protein>
<name>A0A1H7XMM3_9PAST</name>
<accession>A0A1H7XMM3</accession>
<dbReference type="STRING" id="97481.SAMN05444853_11323"/>
<reference evidence="2" key="1">
    <citation type="submission" date="2016-10" db="EMBL/GenBank/DDBJ databases">
        <authorList>
            <person name="Varghese N."/>
            <person name="Submissions S."/>
        </authorList>
    </citation>
    <scope>NUCLEOTIDE SEQUENCE [LARGE SCALE GENOMIC DNA]</scope>
    <source>
        <strain evidence="2">DSM 24204</strain>
    </source>
</reference>
<proteinExistence type="predicted"/>
<sequence length="76" mass="9177">MVLSRDEIIKKMVDDKFKNLQSRISVEEYFCIDDDKLEKHYTALAEKELKDMEEDVELDWRDPEIFEPYNYQGGIK</sequence>
<dbReference type="Proteomes" id="UP000198883">
    <property type="component" value="Unassembled WGS sequence"/>
</dbReference>
<dbReference type="EMBL" id="FOBN01000013">
    <property type="protein sequence ID" value="SEM34437.1"/>
    <property type="molecule type" value="Genomic_DNA"/>
</dbReference>
<organism evidence="1 2">
    <name type="scientific">Phocoenobacter skyensis</name>
    <dbReference type="NCBI Taxonomy" id="97481"/>
    <lineage>
        <taxon>Bacteria</taxon>
        <taxon>Pseudomonadati</taxon>
        <taxon>Pseudomonadota</taxon>
        <taxon>Gammaproteobacteria</taxon>
        <taxon>Pasteurellales</taxon>
        <taxon>Pasteurellaceae</taxon>
        <taxon>Phocoenobacter</taxon>
    </lineage>
</organism>